<dbReference type="Proteomes" id="UP001224775">
    <property type="component" value="Unassembled WGS sequence"/>
</dbReference>
<evidence type="ECO:0000313" key="2">
    <source>
        <dbReference type="Proteomes" id="UP001224775"/>
    </source>
</evidence>
<gene>
    <name evidence="1" type="ORF">QTG54_008355</name>
</gene>
<protein>
    <submittedName>
        <fullName evidence="1">Uncharacterized protein</fullName>
    </submittedName>
</protein>
<reference evidence="1" key="1">
    <citation type="submission" date="2023-06" db="EMBL/GenBank/DDBJ databases">
        <title>Survivors Of The Sea: Transcriptome response of Skeletonema marinoi to long-term dormancy.</title>
        <authorList>
            <person name="Pinder M.I.M."/>
            <person name="Kourtchenko O."/>
            <person name="Robertson E.K."/>
            <person name="Larsson T."/>
            <person name="Maumus F."/>
            <person name="Osuna-Cruz C.M."/>
            <person name="Vancaester E."/>
            <person name="Stenow R."/>
            <person name="Vandepoele K."/>
            <person name="Ploug H."/>
            <person name="Bruchert V."/>
            <person name="Godhe A."/>
            <person name="Topel M."/>
        </authorList>
    </citation>
    <scope>NUCLEOTIDE SEQUENCE</scope>
    <source>
        <strain evidence="1">R05AC</strain>
    </source>
</reference>
<dbReference type="SUPFAM" id="SSF53474">
    <property type="entry name" value="alpha/beta-Hydrolases"/>
    <property type="match status" value="1"/>
</dbReference>
<dbReference type="Gene3D" id="3.40.50.1820">
    <property type="entry name" value="alpha/beta hydrolase"/>
    <property type="match status" value="1"/>
</dbReference>
<dbReference type="InterPro" id="IPR029058">
    <property type="entry name" value="AB_hydrolase_fold"/>
</dbReference>
<proteinExistence type="predicted"/>
<comment type="caution">
    <text evidence="1">The sequence shown here is derived from an EMBL/GenBank/DDBJ whole genome shotgun (WGS) entry which is preliminary data.</text>
</comment>
<evidence type="ECO:0000313" key="1">
    <source>
        <dbReference type="EMBL" id="KAK1741103.1"/>
    </source>
</evidence>
<accession>A0AAD9DCV8</accession>
<dbReference type="EMBL" id="JATAAI010000014">
    <property type="protein sequence ID" value="KAK1741103.1"/>
    <property type="molecule type" value="Genomic_DNA"/>
</dbReference>
<organism evidence="1 2">
    <name type="scientific">Skeletonema marinoi</name>
    <dbReference type="NCBI Taxonomy" id="267567"/>
    <lineage>
        <taxon>Eukaryota</taxon>
        <taxon>Sar</taxon>
        <taxon>Stramenopiles</taxon>
        <taxon>Ochrophyta</taxon>
        <taxon>Bacillariophyta</taxon>
        <taxon>Coscinodiscophyceae</taxon>
        <taxon>Thalassiosirophycidae</taxon>
        <taxon>Thalassiosirales</taxon>
        <taxon>Skeletonemataceae</taxon>
        <taxon>Skeletonema</taxon>
        <taxon>Skeletonema marinoi-dohrnii complex</taxon>
    </lineage>
</organism>
<name>A0AAD9DCV8_9STRA</name>
<keyword evidence="2" id="KW-1185">Reference proteome</keyword>
<sequence length="192" mass="21363">MGISTGGGIAFYMAQRHPDKIKAAFLMHSIPLCGLRYITVTGELVPLVDLDQVKASMMFPTDDPDFVYELFKSMNHKLTEYMIKAAQDMPGKDDIAVVNTKFNVTPIKTIFGPPSDALSTLKSKVVVIHGSEDFIAPWLIVEPVTRLAIIEQWAPLGRLSLYDDGAGHTSLIDKPRVFAKVYRRALEEQILL</sequence>
<dbReference type="AlphaFoldDB" id="A0AAD9DCV8"/>